<sequence length="260" mass="28466">MANNANQESHALYGAVVVRLMDRVMLCKTPDLPTGGFTIPGTAWADLVSRCSAPHFRTSAFLSVTADRDPTQEVTLSYHLMTDDALGYGVIGAKAVGRREGHAALDELAALFKKMFVEPPSKLNPKLVDVFVRPARDLMVRHSSGAAAGAADNKVMKVKLAVDEVKNMALDNVERVIQRGQRIDDIVQATDDLQFQAEGFQRNSRDLRNQMWWSSMKGRIMLAGAVSFMLMLFYFTFFAGNGSSKKTTTTTTQAPSSSPA</sequence>
<evidence type="ECO:0000313" key="5">
    <source>
        <dbReference type="EMBL" id="KAL0505384.1"/>
    </source>
</evidence>
<comment type="caution">
    <text evidence="6">The sequence shown here is derived from an EMBL/GenBank/DDBJ whole genome shotgun (WGS) entry which is preliminary data.</text>
</comment>
<keyword evidence="3" id="KW-0812">Transmembrane</keyword>
<name>A0AAW3BTF2_9TRYP</name>
<dbReference type="InterPro" id="IPR042855">
    <property type="entry name" value="V_SNARE_CC"/>
</dbReference>
<dbReference type="CDD" id="cd15843">
    <property type="entry name" value="R-SNARE"/>
    <property type="match status" value="1"/>
</dbReference>
<reference evidence="6 7" key="1">
    <citation type="submission" date="2024-02" db="EMBL/GenBank/DDBJ databases">
        <title>FIRST GENOME SEQUENCES OF Leishmania (Viannia) shawi, Leishmania (Viannia) lindenbergi AND Leishmania (Viannia) utingensis.</title>
        <authorList>
            <person name="Resadore F."/>
            <person name="Custodio M.G.F."/>
            <person name="Boite M.C."/>
            <person name="Cupolillo E."/>
            <person name="Ferreira G.E.M."/>
        </authorList>
    </citation>
    <scope>NUCLEOTIDE SEQUENCE</scope>
    <source>
        <strain evidence="5 7">MCEB/BR/1984/M8408</strain>
        <strain evidence="6">MHOM/BR/2013/18 LTA MLF</strain>
    </source>
</reference>
<dbReference type="PANTHER" id="PTHR21136">
    <property type="entry name" value="SNARE PROTEINS"/>
    <property type="match status" value="1"/>
</dbReference>
<evidence type="ECO:0000313" key="6">
    <source>
        <dbReference type="EMBL" id="KAL0525612.1"/>
    </source>
</evidence>
<keyword evidence="3" id="KW-0472">Membrane</keyword>
<dbReference type="PRINTS" id="PR00219">
    <property type="entry name" value="SYNAPTOBREVN"/>
</dbReference>
<accession>A0AAW3BTF2</accession>
<keyword evidence="3" id="KW-1133">Transmembrane helix</keyword>
<keyword evidence="1" id="KW-0653">Protein transport</keyword>
<dbReference type="PROSITE" id="PS50892">
    <property type="entry name" value="V_SNARE"/>
    <property type="match status" value="1"/>
</dbReference>
<keyword evidence="2" id="KW-0175">Coiled coil</keyword>
<dbReference type="InterPro" id="IPR001388">
    <property type="entry name" value="Synaptobrevin-like"/>
</dbReference>
<dbReference type="GO" id="GO:0015031">
    <property type="term" value="P:protein transport"/>
    <property type="evidence" value="ECO:0007669"/>
    <property type="project" value="UniProtKB-KW"/>
</dbReference>
<dbReference type="Proteomes" id="UP001500493">
    <property type="component" value="Unassembled WGS sequence"/>
</dbReference>
<evidence type="ECO:0000313" key="7">
    <source>
        <dbReference type="Proteomes" id="UP001443563"/>
    </source>
</evidence>
<dbReference type="GO" id="GO:0016020">
    <property type="term" value="C:membrane"/>
    <property type="evidence" value="ECO:0007669"/>
    <property type="project" value="InterPro"/>
</dbReference>
<keyword evidence="7" id="KW-1185">Reference proteome</keyword>
<dbReference type="PANTHER" id="PTHR21136:SF186">
    <property type="entry name" value="MEMBRANE PROTEIN, PUTATIVE-RELATED"/>
    <property type="match status" value="1"/>
</dbReference>
<dbReference type="Pfam" id="PF00957">
    <property type="entry name" value="Synaptobrevin"/>
    <property type="match status" value="1"/>
</dbReference>
<dbReference type="Proteomes" id="UP001443563">
    <property type="component" value="Unassembled WGS sequence"/>
</dbReference>
<gene>
    <name evidence="5" type="ORF">Q4I29_003675</name>
    <name evidence="6" type="ORF">Q4I32_003744</name>
</gene>
<organism evidence="6 8">
    <name type="scientific">Leishmania shawi</name>
    <dbReference type="NCBI Taxonomy" id="5680"/>
    <lineage>
        <taxon>Eukaryota</taxon>
        <taxon>Discoba</taxon>
        <taxon>Euglenozoa</taxon>
        <taxon>Kinetoplastea</taxon>
        <taxon>Metakinetoplastina</taxon>
        <taxon>Trypanosomatida</taxon>
        <taxon>Trypanosomatidae</taxon>
        <taxon>Leishmaniinae</taxon>
        <taxon>Leishmania</taxon>
        <taxon>Leishmania guyanensis species complex</taxon>
    </lineage>
</organism>
<proteinExistence type="predicted"/>
<dbReference type="InterPro" id="IPR051097">
    <property type="entry name" value="Synaptobrevin-like_transport"/>
</dbReference>
<protein>
    <submittedName>
        <fullName evidence="6">Synaptobrevin</fullName>
    </submittedName>
</protein>
<keyword evidence="1" id="KW-0813">Transport</keyword>
<dbReference type="Gene3D" id="1.20.5.110">
    <property type="match status" value="1"/>
</dbReference>
<feature type="transmembrane region" description="Helical" evidence="3">
    <location>
        <begin position="220"/>
        <end position="239"/>
    </location>
</feature>
<dbReference type="FunFam" id="1.20.5.110:FF:000125">
    <property type="entry name" value="Vesicule-associated membrane protein, putative"/>
    <property type="match status" value="1"/>
</dbReference>
<evidence type="ECO:0000256" key="3">
    <source>
        <dbReference type="SAM" id="Phobius"/>
    </source>
</evidence>
<dbReference type="SUPFAM" id="SSF58038">
    <property type="entry name" value="SNARE fusion complex"/>
    <property type="match status" value="1"/>
</dbReference>
<dbReference type="EMBL" id="JBAMZJ010000023">
    <property type="protein sequence ID" value="KAL0525612.1"/>
    <property type="molecule type" value="Genomic_DNA"/>
</dbReference>
<feature type="domain" description="V-SNARE coiled-coil homology" evidence="4">
    <location>
        <begin position="154"/>
        <end position="214"/>
    </location>
</feature>
<dbReference type="EMBL" id="JBAMZM010000023">
    <property type="protein sequence ID" value="KAL0505384.1"/>
    <property type="molecule type" value="Genomic_DNA"/>
</dbReference>
<dbReference type="GO" id="GO:0016192">
    <property type="term" value="P:vesicle-mediated transport"/>
    <property type="evidence" value="ECO:0007669"/>
    <property type="project" value="InterPro"/>
</dbReference>
<evidence type="ECO:0000256" key="2">
    <source>
        <dbReference type="PROSITE-ProRule" id="PRU00290"/>
    </source>
</evidence>
<evidence type="ECO:0000259" key="4">
    <source>
        <dbReference type="PROSITE" id="PS50892"/>
    </source>
</evidence>
<evidence type="ECO:0000313" key="8">
    <source>
        <dbReference type="Proteomes" id="UP001500493"/>
    </source>
</evidence>
<dbReference type="AlphaFoldDB" id="A0AAW3BTF2"/>
<evidence type="ECO:0000256" key="1">
    <source>
        <dbReference type="ARBA" id="ARBA00022927"/>
    </source>
</evidence>